<dbReference type="GO" id="GO:0005254">
    <property type="term" value="F:chloride channel activity"/>
    <property type="evidence" value="ECO:0007669"/>
    <property type="project" value="UniProtKB-KW"/>
</dbReference>
<gene>
    <name evidence="7" type="ORF">ANCCAN_15843</name>
</gene>
<keyword evidence="6" id="KW-0869">Chloride channel</keyword>
<dbReference type="InterPro" id="IPR000615">
    <property type="entry name" value="Bestrophin"/>
</dbReference>
<proteinExistence type="inferred from homology"/>
<evidence type="ECO:0000256" key="4">
    <source>
        <dbReference type="ARBA" id="ARBA00023136"/>
    </source>
</evidence>
<keyword evidence="6" id="KW-1003">Cell membrane</keyword>
<keyword evidence="6" id="KW-0406">Ion transport</keyword>
<dbReference type="EMBL" id="JOJR01000413">
    <property type="protein sequence ID" value="RCN38248.1"/>
    <property type="molecule type" value="Genomic_DNA"/>
</dbReference>
<dbReference type="PANTHER" id="PTHR10736">
    <property type="entry name" value="BESTROPHIN"/>
    <property type="match status" value="1"/>
</dbReference>
<dbReference type="STRING" id="29170.A0A368G3I0"/>
<evidence type="ECO:0000313" key="8">
    <source>
        <dbReference type="Proteomes" id="UP000252519"/>
    </source>
</evidence>
<comment type="function">
    <text evidence="6">Forms chloride channels.</text>
</comment>
<sequence>MAEVKPHGLPGCALADVQVAFAVFAAYRFSTGELDRSKFEALCRMFDGYTKLIPLTFLLGFYVSNVVSRYAQD</sequence>
<dbReference type="Proteomes" id="UP000252519">
    <property type="component" value="Unassembled WGS sequence"/>
</dbReference>
<keyword evidence="6" id="KW-0868">Chloride</keyword>
<keyword evidence="2" id="KW-0812">Transmembrane</keyword>
<dbReference type="GO" id="GO:0034707">
    <property type="term" value="C:chloride channel complex"/>
    <property type="evidence" value="ECO:0007669"/>
    <property type="project" value="UniProtKB-KW"/>
</dbReference>
<dbReference type="Pfam" id="PF01062">
    <property type="entry name" value="Bestrophin"/>
    <property type="match status" value="1"/>
</dbReference>
<comment type="similarity">
    <text evidence="5 6">Belongs to the anion channel-forming bestrophin (TC 1.A.46) family. Calcium-sensitive chloride channel subfamily.</text>
</comment>
<keyword evidence="6" id="KW-0407">Ion channel</keyword>
<dbReference type="InterPro" id="IPR021134">
    <property type="entry name" value="Bestrophin-like"/>
</dbReference>
<dbReference type="GO" id="GO:0005886">
    <property type="term" value="C:plasma membrane"/>
    <property type="evidence" value="ECO:0007669"/>
    <property type="project" value="UniProtKB-SubCell"/>
</dbReference>
<keyword evidence="6" id="KW-0813">Transport</keyword>
<dbReference type="PANTHER" id="PTHR10736:SF55">
    <property type="entry name" value="BESTROPHIN-4"/>
    <property type="match status" value="1"/>
</dbReference>
<organism evidence="7 8">
    <name type="scientific">Ancylostoma caninum</name>
    <name type="common">Dog hookworm</name>
    <dbReference type="NCBI Taxonomy" id="29170"/>
    <lineage>
        <taxon>Eukaryota</taxon>
        <taxon>Metazoa</taxon>
        <taxon>Ecdysozoa</taxon>
        <taxon>Nematoda</taxon>
        <taxon>Chromadorea</taxon>
        <taxon>Rhabditida</taxon>
        <taxon>Rhabditina</taxon>
        <taxon>Rhabditomorpha</taxon>
        <taxon>Strongyloidea</taxon>
        <taxon>Ancylostomatidae</taxon>
        <taxon>Ancylostomatinae</taxon>
        <taxon>Ancylostoma</taxon>
    </lineage>
</organism>
<keyword evidence="3" id="KW-1133">Transmembrane helix</keyword>
<evidence type="ECO:0000256" key="6">
    <source>
        <dbReference type="RuleBase" id="RU363126"/>
    </source>
</evidence>
<name>A0A368G3I0_ANCCA</name>
<evidence type="ECO:0000256" key="5">
    <source>
        <dbReference type="ARBA" id="ARBA00034769"/>
    </source>
</evidence>
<comment type="caution">
    <text evidence="7">The sequence shown here is derived from an EMBL/GenBank/DDBJ whole genome shotgun (WGS) entry which is preliminary data.</text>
</comment>
<keyword evidence="4" id="KW-0472">Membrane</keyword>
<keyword evidence="8" id="KW-1185">Reference proteome</keyword>
<evidence type="ECO:0000256" key="2">
    <source>
        <dbReference type="ARBA" id="ARBA00022692"/>
    </source>
</evidence>
<evidence type="ECO:0000256" key="3">
    <source>
        <dbReference type="ARBA" id="ARBA00022989"/>
    </source>
</evidence>
<evidence type="ECO:0000256" key="1">
    <source>
        <dbReference type="ARBA" id="ARBA00004370"/>
    </source>
</evidence>
<protein>
    <recommendedName>
        <fullName evidence="6">Bestrophin homolog</fullName>
    </recommendedName>
</protein>
<comment type="subcellular location">
    <subcellularLocation>
        <location evidence="6">Cell membrane</location>
        <topology evidence="6">Multi-pass membrane protein</topology>
    </subcellularLocation>
    <subcellularLocation>
        <location evidence="1">Membrane</location>
    </subcellularLocation>
</comment>
<dbReference type="AlphaFoldDB" id="A0A368G3I0"/>
<reference evidence="7 8" key="1">
    <citation type="submission" date="2014-10" db="EMBL/GenBank/DDBJ databases">
        <title>Draft genome of the hookworm Ancylostoma caninum.</title>
        <authorList>
            <person name="Mitreva M."/>
        </authorList>
    </citation>
    <scope>NUCLEOTIDE SEQUENCE [LARGE SCALE GENOMIC DNA]</scope>
    <source>
        <strain evidence="7 8">Baltimore</strain>
    </source>
</reference>
<evidence type="ECO:0000313" key="7">
    <source>
        <dbReference type="EMBL" id="RCN38248.1"/>
    </source>
</evidence>
<accession>A0A368G3I0</accession>
<dbReference type="OrthoDB" id="201595at2759"/>